<evidence type="ECO:0000256" key="1">
    <source>
        <dbReference type="ARBA" id="ARBA00004245"/>
    </source>
</evidence>
<feature type="region of interest" description="Disordered" evidence="5">
    <location>
        <begin position="1"/>
        <end position="41"/>
    </location>
</feature>
<protein>
    <submittedName>
        <fullName evidence="6">Uncharacterized protein</fullName>
    </submittedName>
</protein>
<evidence type="ECO:0000313" key="6">
    <source>
        <dbReference type="EMBL" id="KII72707.1"/>
    </source>
</evidence>
<dbReference type="Gene3D" id="1.20.5.520">
    <property type="entry name" value="Single helix bin"/>
    <property type="match status" value="1"/>
</dbReference>
<dbReference type="GO" id="GO:0030334">
    <property type="term" value="P:regulation of cell migration"/>
    <property type="evidence" value="ECO:0007669"/>
    <property type="project" value="TreeGrafter"/>
</dbReference>
<organism evidence="6 7">
    <name type="scientific">Thelohanellus kitauei</name>
    <name type="common">Myxosporean</name>
    <dbReference type="NCBI Taxonomy" id="669202"/>
    <lineage>
        <taxon>Eukaryota</taxon>
        <taxon>Metazoa</taxon>
        <taxon>Cnidaria</taxon>
        <taxon>Myxozoa</taxon>
        <taxon>Myxosporea</taxon>
        <taxon>Bivalvulida</taxon>
        <taxon>Platysporina</taxon>
        <taxon>Myxobolidae</taxon>
        <taxon>Thelohanellus</taxon>
    </lineage>
</organism>
<reference evidence="6 7" key="1">
    <citation type="journal article" date="2014" name="Genome Biol. Evol.">
        <title>The genome of the myxosporean Thelohanellus kitauei shows adaptations to nutrient acquisition within its fish host.</title>
        <authorList>
            <person name="Yang Y."/>
            <person name="Xiong J."/>
            <person name="Zhou Z."/>
            <person name="Huo F."/>
            <person name="Miao W."/>
            <person name="Ran C."/>
            <person name="Liu Y."/>
            <person name="Zhang J."/>
            <person name="Feng J."/>
            <person name="Wang M."/>
            <person name="Wang M."/>
            <person name="Wang L."/>
            <person name="Yao B."/>
        </authorList>
    </citation>
    <scope>NUCLEOTIDE SEQUENCE [LARGE SCALE GENOMIC DNA]</scope>
    <source>
        <strain evidence="6">Wuqing</strain>
    </source>
</reference>
<name>A0A0C2NFC5_THEKT</name>
<dbReference type="GO" id="GO:0005856">
    <property type="term" value="C:cytoskeleton"/>
    <property type="evidence" value="ECO:0007669"/>
    <property type="project" value="UniProtKB-SubCell"/>
</dbReference>
<dbReference type="GO" id="GO:0005737">
    <property type="term" value="C:cytoplasm"/>
    <property type="evidence" value="ECO:0007669"/>
    <property type="project" value="TreeGrafter"/>
</dbReference>
<keyword evidence="4" id="KW-0206">Cytoskeleton</keyword>
<dbReference type="PANTHER" id="PTHR12021:SF26">
    <property type="entry name" value="THYMOSIN BETA"/>
    <property type="match status" value="1"/>
</dbReference>
<dbReference type="OrthoDB" id="2151618at2759"/>
<dbReference type="AlphaFoldDB" id="A0A0C2NFC5"/>
<gene>
    <name evidence="6" type="ORF">RF11_15216</name>
</gene>
<dbReference type="Proteomes" id="UP000031668">
    <property type="component" value="Unassembled WGS sequence"/>
</dbReference>
<evidence type="ECO:0000256" key="3">
    <source>
        <dbReference type="ARBA" id="ARBA00022490"/>
    </source>
</evidence>
<dbReference type="SMART" id="SM00152">
    <property type="entry name" value="THY"/>
    <property type="match status" value="1"/>
</dbReference>
<keyword evidence="3" id="KW-0963">Cytoplasm</keyword>
<dbReference type="GO" id="GO:0003785">
    <property type="term" value="F:actin monomer binding"/>
    <property type="evidence" value="ECO:0007669"/>
    <property type="project" value="InterPro"/>
</dbReference>
<proteinExistence type="inferred from homology"/>
<comment type="caution">
    <text evidence="6">The sequence shown here is derived from an EMBL/GenBank/DDBJ whole genome shotgun (WGS) entry which is preliminary data.</text>
</comment>
<sequence length="134" mass="14279">MDDKAPGSNSDLLKGVASFDKHKLKKTETNEKNVLPSKEAIASEKSQKGVIGGHLNGGKGIYPVQAGIGAGKGTTLPSLGLSMTNQIDRFKFYNYTPTSQSVHFEQPETIPMSSILGADESLLWGSKPEICVVS</sequence>
<evidence type="ECO:0000313" key="7">
    <source>
        <dbReference type="Proteomes" id="UP000031668"/>
    </source>
</evidence>
<evidence type="ECO:0000256" key="4">
    <source>
        <dbReference type="ARBA" id="ARBA00023212"/>
    </source>
</evidence>
<evidence type="ECO:0000256" key="5">
    <source>
        <dbReference type="SAM" id="MobiDB-lite"/>
    </source>
</evidence>
<dbReference type="GO" id="GO:0007015">
    <property type="term" value="P:actin filament organization"/>
    <property type="evidence" value="ECO:0007669"/>
    <property type="project" value="InterPro"/>
</dbReference>
<keyword evidence="7" id="KW-1185">Reference proteome</keyword>
<dbReference type="PANTHER" id="PTHR12021">
    <property type="entry name" value="THYMOSIN BETA"/>
    <property type="match status" value="1"/>
</dbReference>
<dbReference type="EMBL" id="JWZT01001146">
    <property type="protein sequence ID" value="KII72707.1"/>
    <property type="molecule type" value="Genomic_DNA"/>
</dbReference>
<evidence type="ECO:0000256" key="2">
    <source>
        <dbReference type="ARBA" id="ARBA00009511"/>
    </source>
</evidence>
<dbReference type="InterPro" id="IPR038386">
    <property type="entry name" value="Beta-thymosin_sf"/>
</dbReference>
<dbReference type="FunFam" id="1.20.5.520:FF:000001">
    <property type="entry name" value="Thymosin beta"/>
    <property type="match status" value="1"/>
</dbReference>
<comment type="subcellular location">
    <subcellularLocation>
        <location evidence="1">Cytoplasm</location>
        <location evidence="1">Cytoskeleton</location>
    </subcellularLocation>
</comment>
<dbReference type="Pfam" id="PF01290">
    <property type="entry name" value="Thymosin"/>
    <property type="match status" value="1"/>
</dbReference>
<dbReference type="CDD" id="cd22059">
    <property type="entry name" value="WH2_BetaT"/>
    <property type="match status" value="1"/>
</dbReference>
<accession>A0A0C2NFC5</accession>
<dbReference type="InterPro" id="IPR001152">
    <property type="entry name" value="Beta-thymosin"/>
</dbReference>
<comment type="similarity">
    <text evidence="2">Belongs to the thymosin beta family.</text>
</comment>